<reference evidence="1 2" key="1">
    <citation type="submission" date="2017-09" db="EMBL/GenBank/DDBJ databases">
        <title>Sequencing the genomes of two abundant thermophiles in Great Basin hot springs: Thermocrinis jamiesonii and novel Chloroflexi Thermoflexus hugenholtzii.</title>
        <authorList>
            <person name="Hedlund B."/>
        </authorList>
    </citation>
    <scope>NUCLEOTIDE SEQUENCE [LARGE SCALE GENOMIC DNA]</scope>
    <source>
        <strain evidence="1 2">G233</strain>
    </source>
</reference>
<dbReference type="EMBL" id="PDJQ01000001">
    <property type="protein sequence ID" value="PFG73215.1"/>
    <property type="molecule type" value="Genomic_DNA"/>
</dbReference>
<name>A0A2A9HDX7_TEPT2</name>
<dbReference type="Proteomes" id="UP000223071">
    <property type="component" value="Unassembled WGS sequence"/>
</dbReference>
<evidence type="ECO:0000313" key="2">
    <source>
        <dbReference type="Proteomes" id="UP000223071"/>
    </source>
</evidence>
<keyword evidence="2" id="KW-1185">Reference proteome</keyword>
<dbReference type="NCBIfam" id="TIGR04474">
    <property type="entry name" value="tcm_partner"/>
    <property type="match status" value="1"/>
</dbReference>
<organism evidence="1 2">
    <name type="scientific">Tepidiforma thermophila (strain KCTC 52669 / CGMCC 1.13589 / G233)</name>
    <dbReference type="NCBI Taxonomy" id="2761530"/>
    <lineage>
        <taxon>Bacteria</taxon>
        <taxon>Bacillati</taxon>
        <taxon>Chloroflexota</taxon>
        <taxon>Tepidiformia</taxon>
        <taxon>Tepidiformales</taxon>
        <taxon>Tepidiformaceae</taxon>
        <taxon>Tepidiforma</taxon>
    </lineage>
</organism>
<evidence type="ECO:0000313" key="1">
    <source>
        <dbReference type="EMBL" id="PFG73215.1"/>
    </source>
</evidence>
<dbReference type="AlphaFoldDB" id="A0A2A9HDX7"/>
<gene>
    <name evidence="1" type="ORF">A9A59_0410</name>
</gene>
<proteinExistence type="predicted"/>
<accession>A0A2A9HDX7</accession>
<dbReference type="InterPro" id="IPR031009">
    <property type="entry name" value="Tcm_partner"/>
</dbReference>
<comment type="caution">
    <text evidence="1">The sequence shown here is derived from an EMBL/GenBank/DDBJ whole genome shotgun (WGS) entry which is preliminary data.</text>
</comment>
<protein>
    <submittedName>
        <fullName evidence="1">Three-Cys-motif partner protein</fullName>
    </submittedName>
</protein>
<sequence length="294" mass="33633">MTPVQQYIHQITLPDDDGIEPKRRAKRHTRNKLAILAAYLPAFTKACNKAPQKYFIDALAGPGLYQFDDRITMGSTLIALKTEPPFSKVLAMEKNKKYADALKTRCSRIDQNRARVTSGDCNVALINFMANELNPRAPMLVFLDPEGFEVSWQTIIALSNFKSVGTKPELLIYFNAPAFRRFNVTTKHLWRMNVDAAMPNGSDWRSALKRCEQENTPIDRTMLDIYEEGLRQLGYLKVTSRPIGPQHPNASSRVYYYLVHASDFDPGTDKEPPMEWVFRRLWGAESDQVRLPNF</sequence>